<proteinExistence type="predicted"/>
<gene>
    <name evidence="2" type="ORF">A4U43_C02F22760</name>
</gene>
<feature type="compositionally biased region" description="Acidic residues" evidence="1">
    <location>
        <begin position="62"/>
        <end position="72"/>
    </location>
</feature>
<dbReference type="Proteomes" id="UP000243459">
    <property type="component" value="Chromosome 2"/>
</dbReference>
<feature type="compositionally biased region" description="Gly residues" evidence="1">
    <location>
        <begin position="52"/>
        <end position="61"/>
    </location>
</feature>
<feature type="compositionally biased region" description="Basic and acidic residues" evidence="1">
    <location>
        <begin position="76"/>
        <end position="87"/>
    </location>
</feature>
<evidence type="ECO:0000313" key="2">
    <source>
        <dbReference type="EMBL" id="ONK78819.1"/>
    </source>
</evidence>
<feature type="compositionally biased region" description="Basic and acidic residues" evidence="1">
    <location>
        <begin position="24"/>
        <end position="38"/>
    </location>
</feature>
<feature type="compositionally biased region" description="Gly residues" evidence="1">
    <location>
        <begin position="144"/>
        <end position="154"/>
    </location>
</feature>
<accession>A0A5P1FPB9</accession>
<sequence length="154" mass="16077">MKTQREQGGSSCTRRSRVHAKSLGVEEHVDDGRGHEADPPLQLLDLGDDEGLVGGGGGGDGEGPEEVGEEGGVEVVEPKEGDLKRGAPGEWGEELGGVMARSGHGSRPGKWESIVEVWEDKRSEDDIRAPPETMMGGCRRMGRGIAGGFGGGST</sequence>
<organism evidence="2 3">
    <name type="scientific">Asparagus officinalis</name>
    <name type="common">Garden asparagus</name>
    <dbReference type="NCBI Taxonomy" id="4686"/>
    <lineage>
        <taxon>Eukaryota</taxon>
        <taxon>Viridiplantae</taxon>
        <taxon>Streptophyta</taxon>
        <taxon>Embryophyta</taxon>
        <taxon>Tracheophyta</taxon>
        <taxon>Spermatophyta</taxon>
        <taxon>Magnoliopsida</taxon>
        <taxon>Liliopsida</taxon>
        <taxon>Asparagales</taxon>
        <taxon>Asparagaceae</taxon>
        <taxon>Asparagoideae</taxon>
        <taxon>Asparagus</taxon>
    </lineage>
</organism>
<feature type="region of interest" description="Disordered" evidence="1">
    <location>
        <begin position="1"/>
        <end position="110"/>
    </location>
</feature>
<feature type="region of interest" description="Disordered" evidence="1">
    <location>
        <begin position="122"/>
        <end position="154"/>
    </location>
</feature>
<keyword evidence="3" id="KW-1185">Reference proteome</keyword>
<protein>
    <recommendedName>
        <fullName evidence="4">DUF834 domain-containing protein</fullName>
    </recommendedName>
</protein>
<evidence type="ECO:0008006" key="4">
    <source>
        <dbReference type="Google" id="ProtNLM"/>
    </source>
</evidence>
<evidence type="ECO:0000313" key="3">
    <source>
        <dbReference type="Proteomes" id="UP000243459"/>
    </source>
</evidence>
<dbReference type="AlphaFoldDB" id="A0A5P1FPB9"/>
<feature type="compositionally biased region" description="Polar residues" evidence="1">
    <location>
        <begin position="1"/>
        <end position="13"/>
    </location>
</feature>
<name>A0A5P1FPB9_ASPOF</name>
<dbReference type="EMBL" id="CM007382">
    <property type="protein sequence ID" value="ONK78819.1"/>
    <property type="molecule type" value="Genomic_DNA"/>
</dbReference>
<evidence type="ECO:0000256" key="1">
    <source>
        <dbReference type="SAM" id="MobiDB-lite"/>
    </source>
</evidence>
<dbReference type="Gramene" id="ONK78819">
    <property type="protein sequence ID" value="ONK78819"/>
    <property type="gene ID" value="A4U43_C02F22760"/>
</dbReference>
<reference evidence="3" key="1">
    <citation type="journal article" date="2017" name="Nat. Commun.">
        <title>The asparagus genome sheds light on the origin and evolution of a young Y chromosome.</title>
        <authorList>
            <person name="Harkess A."/>
            <person name="Zhou J."/>
            <person name="Xu C."/>
            <person name="Bowers J.E."/>
            <person name="Van der Hulst R."/>
            <person name="Ayyampalayam S."/>
            <person name="Mercati F."/>
            <person name="Riccardi P."/>
            <person name="McKain M.R."/>
            <person name="Kakrana A."/>
            <person name="Tang H."/>
            <person name="Ray J."/>
            <person name="Groenendijk J."/>
            <person name="Arikit S."/>
            <person name="Mathioni S.M."/>
            <person name="Nakano M."/>
            <person name="Shan H."/>
            <person name="Telgmann-Rauber A."/>
            <person name="Kanno A."/>
            <person name="Yue Z."/>
            <person name="Chen H."/>
            <person name="Li W."/>
            <person name="Chen Y."/>
            <person name="Xu X."/>
            <person name="Zhang Y."/>
            <person name="Luo S."/>
            <person name="Chen H."/>
            <person name="Gao J."/>
            <person name="Mao Z."/>
            <person name="Pires J.C."/>
            <person name="Luo M."/>
            <person name="Kudrna D."/>
            <person name="Wing R.A."/>
            <person name="Meyers B.C."/>
            <person name="Yi K."/>
            <person name="Kong H."/>
            <person name="Lavrijsen P."/>
            <person name="Sunseri F."/>
            <person name="Falavigna A."/>
            <person name="Ye Y."/>
            <person name="Leebens-Mack J.H."/>
            <person name="Chen G."/>
        </authorList>
    </citation>
    <scope>NUCLEOTIDE SEQUENCE [LARGE SCALE GENOMIC DNA]</scope>
    <source>
        <strain evidence="3">cv. DH0086</strain>
    </source>
</reference>